<evidence type="ECO:0000313" key="1">
    <source>
        <dbReference type="EMBL" id="CAB4133927.1"/>
    </source>
</evidence>
<dbReference type="EMBL" id="LR796278">
    <property type="protein sequence ID" value="CAB4133927.1"/>
    <property type="molecule type" value="Genomic_DNA"/>
</dbReference>
<reference evidence="1" key="1">
    <citation type="submission" date="2020-04" db="EMBL/GenBank/DDBJ databases">
        <authorList>
            <person name="Chiriac C."/>
            <person name="Salcher M."/>
            <person name="Ghai R."/>
            <person name="Kavagutti S V."/>
        </authorList>
    </citation>
    <scope>NUCLEOTIDE SEQUENCE</scope>
</reference>
<name>A0A6J5LLG8_9CAUD</name>
<organism evidence="1">
    <name type="scientific">uncultured Caudovirales phage</name>
    <dbReference type="NCBI Taxonomy" id="2100421"/>
    <lineage>
        <taxon>Viruses</taxon>
        <taxon>Duplodnaviria</taxon>
        <taxon>Heunggongvirae</taxon>
        <taxon>Uroviricota</taxon>
        <taxon>Caudoviricetes</taxon>
        <taxon>Peduoviridae</taxon>
        <taxon>Maltschvirus</taxon>
        <taxon>Maltschvirus maltsch</taxon>
    </lineage>
</organism>
<sequence length="121" mass="13739">MKKIIIAVLVFSLSNISHAGIHSLTIHSRANCGNNESITWHKGHSYYLLTVADHLYWNNYIHSIGTGWEYTWRSAAIHWGEGNGPSHWHVQAGHYIKDCEDCAPRLIGFTATDNCDIYDGW</sequence>
<protein>
    <submittedName>
        <fullName evidence="1">Uncharacterized protein</fullName>
    </submittedName>
</protein>
<proteinExistence type="predicted"/>
<accession>A0A6J5LLG8</accession>
<gene>
    <name evidence="1" type="ORF">UFOVP265_14</name>
</gene>